<dbReference type="SUPFAM" id="SSF51735">
    <property type="entry name" value="NAD(P)-binding Rossmann-fold domains"/>
    <property type="match status" value="1"/>
</dbReference>
<gene>
    <name evidence="4" type="ORF">A7K98_09740</name>
    <name evidence="5" type="ORF">A7K99_09740</name>
</gene>
<dbReference type="InterPro" id="IPR036291">
    <property type="entry name" value="NAD(P)-bd_dom_sf"/>
</dbReference>
<dbReference type="CDD" id="cd05276">
    <property type="entry name" value="p53_inducible_oxidoreductase"/>
    <property type="match status" value="1"/>
</dbReference>
<proteinExistence type="predicted"/>
<dbReference type="SUPFAM" id="SSF50129">
    <property type="entry name" value="GroES-like"/>
    <property type="match status" value="1"/>
</dbReference>
<dbReference type="GO" id="GO:0016651">
    <property type="term" value="F:oxidoreductase activity, acting on NAD(P)H"/>
    <property type="evidence" value="ECO:0007669"/>
    <property type="project" value="TreeGrafter"/>
</dbReference>
<dbReference type="PANTHER" id="PTHR48106:SF8">
    <property type="entry name" value="OS02G0805600 PROTEIN"/>
    <property type="match status" value="1"/>
</dbReference>
<evidence type="ECO:0000259" key="3">
    <source>
        <dbReference type="SMART" id="SM00829"/>
    </source>
</evidence>
<dbReference type="Proteomes" id="UP000195729">
    <property type="component" value="Chromosome"/>
</dbReference>
<dbReference type="GO" id="GO:0070402">
    <property type="term" value="F:NADPH binding"/>
    <property type="evidence" value="ECO:0007669"/>
    <property type="project" value="TreeGrafter"/>
</dbReference>
<dbReference type="Gene3D" id="3.90.180.10">
    <property type="entry name" value="Medium-chain alcohol dehydrogenases, catalytic domain"/>
    <property type="match status" value="1"/>
</dbReference>
<dbReference type="EMBL" id="CP015581">
    <property type="protein sequence ID" value="ARU98068.1"/>
    <property type="molecule type" value="Genomic_DNA"/>
</dbReference>
<organism evidence="4 7">
    <name type="scientific">Tatumella citrea</name>
    <name type="common">Pantoea citrea</name>
    <dbReference type="NCBI Taxonomy" id="53336"/>
    <lineage>
        <taxon>Bacteria</taxon>
        <taxon>Pseudomonadati</taxon>
        <taxon>Pseudomonadota</taxon>
        <taxon>Gammaproteobacteria</taxon>
        <taxon>Enterobacterales</taxon>
        <taxon>Erwiniaceae</taxon>
        <taxon>Tatumella</taxon>
    </lineage>
</organism>
<dbReference type="AlphaFoldDB" id="A0A1Y0LKR2"/>
<dbReference type="InterPro" id="IPR011032">
    <property type="entry name" value="GroES-like_sf"/>
</dbReference>
<dbReference type="Pfam" id="PF00107">
    <property type="entry name" value="ADH_zinc_N"/>
    <property type="match status" value="1"/>
</dbReference>
<name>A0A1Y0LKR2_TATCI</name>
<dbReference type="EMBL" id="CP015579">
    <property type="protein sequence ID" value="ARU94030.1"/>
    <property type="molecule type" value="Genomic_DNA"/>
</dbReference>
<dbReference type="InterPro" id="IPR013149">
    <property type="entry name" value="ADH-like_C"/>
</dbReference>
<accession>A0A1Y0LKR2</accession>
<dbReference type="Gene3D" id="3.40.50.720">
    <property type="entry name" value="NAD(P)-binding Rossmann-like Domain"/>
    <property type="match status" value="1"/>
</dbReference>
<dbReference type="InterPro" id="IPR013154">
    <property type="entry name" value="ADH-like_N"/>
</dbReference>
<dbReference type="PANTHER" id="PTHR48106">
    <property type="entry name" value="QUINONE OXIDOREDUCTASE PIG3-RELATED"/>
    <property type="match status" value="1"/>
</dbReference>
<feature type="domain" description="Enoyl reductase (ER)" evidence="3">
    <location>
        <begin position="15"/>
        <end position="327"/>
    </location>
</feature>
<keyword evidence="6" id="KW-1185">Reference proteome</keyword>
<evidence type="ECO:0000256" key="1">
    <source>
        <dbReference type="ARBA" id="ARBA00022857"/>
    </source>
</evidence>
<dbReference type="InterPro" id="IPR014189">
    <property type="entry name" value="Quinone_OxRdtase_PIG3"/>
</dbReference>
<dbReference type="KEGG" id="tci:A7K98_09740"/>
<evidence type="ECO:0000313" key="7">
    <source>
        <dbReference type="Proteomes" id="UP000195814"/>
    </source>
</evidence>
<evidence type="ECO:0000313" key="4">
    <source>
        <dbReference type="EMBL" id="ARU94030.1"/>
    </source>
</evidence>
<dbReference type="SMART" id="SM00829">
    <property type="entry name" value="PKS_ER"/>
    <property type="match status" value="1"/>
</dbReference>
<keyword evidence="1" id="KW-0521">NADP</keyword>
<dbReference type="RefSeq" id="WP_087488393.1">
    <property type="nucleotide sequence ID" value="NZ_CP015579.1"/>
</dbReference>
<sequence>MLPEIMNAVIARQPGGADMLELVQRPVPQPAFGEVLIQVIYAGVNRPDIMQRNGIAVPPGVTDILGLEVSGNIVAVGAGVEHLSVGTPVMALLNGGGYAGYCIARAELCLILPESLSLAEAAGVPEAAFTVWHNLFELGRLQPGETVLIHGAASGVGTFALQCAQACGAQVIATAGGREKIAALRELGVWRAIDRHNEDFVEVINQITNGQGVDIVLDNVGGDYVSRNLRVLAPQGRHVSLGFMQGARIELDLQLIMRKGLSLTSSTLRPKSSAEKARLARCIEKHLLPLMSAGKISPVLHQIVPLADVAQAHRILETNANTGKVLLEVAPEAVV</sequence>
<dbReference type="NCBIfam" id="TIGR02824">
    <property type="entry name" value="quinone_pig3"/>
    <property type="match status" value="1"/>
</dbReference>
<dbReference type="InterPro" id="IPR020843">
    <property type="entry name" value="ER"/>
</dbReference>
<dbReference type="Proteomes" id="UP000195814">
    <property type="component" value="Chromosome"/>
</dbReference>
<dbReference type="OrthoDB" id="9787435at2"/>
<protein>
    <submittedName>
        <fullName evidence="4">NAD(P)H-quinone oxidoreductase</fullName>
    </submittedName>
</protein>
<evidence type="ECO:0000256" key="2">
    <source>
        <dbReference type="ARBA" id="ARBA00023002"/>
    </source>
</evidence>
<evidence type="ECO:0000313" key="6">
    <source>
        <dbReference type="Proteomes" id="UP000195729"/>
    </source>
</evidence>
<dbReference type="Pfam" id="PF08240">
    <property type="entry name" value="ADH_N"/>
    <property type="match status" value="1"/>
</dbReference>
<keyword evidence="2" id="KW-0560">Oxidoreductase</keyword>
<evidence type="ECO:0000313" key="5">
    <source>
        <dbReference type="EMBL" id="ARU98068.1"/>
    </source>
</evidence>
<reference evidence="6 7" key="1">
    <citation type="submission" date="2016-05" db="EMBL/GenBank/DDBJ databases">
        <title>Complete genome sequence of two 2,5-diketo-D-glunonic acid producing strain Tatumella citrea.</title>
        <authorList>
            <person name="Duan C."/>
            <person name="Yang J."/>
            <person name="Yang S."/>
        </authorList>
    </citation>
    <scope>NUCLEOTIDE SEQUENCE [LARGE SCALE GENOMIC DNA]</scope>
    <source>
        <strain evidence="5 6">ATCC 39140</strain>
        <strain evidence="4 7">DSM 13699</strain>
    </source>
</reference>